<accession>A0A9Q1FWK3</accession>
<evidence type="ECO:0000313" key="1">
    <source>
        <dbReference type="EMBL" id="KAJ8368541.1"/>
    </source>
</evidence>
<comment type="caution">
    <text evidence="1">The sequence shown here is derived from an EMBL/GenBank/DDBJ whole genome shotgun (WGS) entry which is preliminary data.</text>
</comment>
<protein>
    <submittedName>
        <fullName evidence="1">Uncharacterized protein</fullName>
    </submittedName>
</protein>
<keyword evidence="2" id="KW-1185">Reference proteome</keyword>
<dbReference type="AlphaFoldDB" id="A0A9Q1FWK3"/>
<reference evidence="1" key="1">
    <citation type="journal article" date="2023" name="Science">
        <title>Genome structures resolve the early diversification of teleost fishes.</title>
        <authorList>
            <person name="Parey E."/>
            <person name="Louis A."/>
            <person name="Montfort J."/>
            <person name="Bouchez O."/>
            <person name="Roques C."/>
            <person name="Iampietro C."/>
            <person name="Lluch J."/>
            <person name="Castinel A."/>
            <person name="Donnadieu C."/>
            <person name="Desvignes T."/>
            <person name="Floi Bucao C."/>
            <person name="Jouanno E."/>
            <person name="Wen M."/>
            <person name="Mejri S."/>
            <person name="Dirks R."/>
            <person name="Jansen H."/>
            <person name="Henkel C."/>
            <person name="Chen W.J."/>
            <person name="Zahm M."/>
            <person name="Cabau C."/>
            <person name="Klopp C."/>
            <person name="Thompson A.W."/>
            <person name="Robinson-Rechavi M."/>
            <person name="Braasch I."/>
            <person name="Lecointre G."/>
            <person name="Bobe J."/>
            <person name="Postlethwait J.H."/>
            <person name="Berthelot C."/>
            <person name="Roest Crollius H."/>
            <person name="Guiguen Y."/>
        </authorList>
    </citation>
    <scope>NUCLEOTIDE SEQUENCE</scope>
    <source>
        <strain evidence="1">WJC10195</strain>
    </source>
</reference>
<dbReference type="EMBL" id="JAINUF010000003">
    <property type="protein sequence ID" value="KAJ8368541.1"/>
    <property type="molecule type" value="Genomic_DNA"/>
</dbReference>
<gene>
    <name evidence="1" type="ORF">SKAU_G00085690</name>
</gene>
<dbReference type="Proteomes" id="UP001152622">
    <property type="component" value="Chromosome 3"/>
</dbReference>
<name>A0A9Q1FWK3_SYNKA</name>
<proteinExistence type="predicted"/>
<sequence>MLLQAGAHSLGNLPTGVGIRKGDQIIRVLSYPSRLSWLMDPVNSVMAQINPDRVSPPCPCPSPSPTLLSQMRSCAAAPHHTVMESRSCRGPADSGSPSLCRDRHRCADVIYGGGAGVEKHTASF</sequence>
<organism evidence="1 2">
    <name type="scientific">Synaphobranchus kaupii</name>
    <name type="common">Kaup's arrowtooth eel</name>
    <dbReference type="NCBI Taxonomy" id="118154"/>
    <lineage>
        <taxon>Eukaryota</taxon>
        <taxon>Metazoa</taxon>
        <taxon>Chordata</taxon>
        <taxon>Craniata</taxon>
        <taxon>Vertebrata</taxon>
        <taxon>Euteleostomi</taxon>
        <taxon>Actinopterygii</taxon>
        <taxon>Neopterygii</taxon>
        <taxon>Teleostei</taxon>
        <taxon>Anguilliformes</taxon>
        <taxon>Synaphobranchidae</taxon>
        <taxon>Synaphobranchus</taxon>
    </lineage>
</organism>
<evidence type="ECO:0000313" key="2">
    <source>
        <dbReference type="Proteomes" id="UP001152622"/>
    </source>
</evidence>